<gene>
    <name evidence="12" type="ORF">EV685_1985</name>
</gene>
<feature type="compositionally biased region" description="Basic and acidic residues" evidence="10">
    <location>
        <begin position="29"/>
        <end position="40"/>
    </location>
</feature>
<keyword evidence="13" id="KW-1185">Reference proteome</keyword>
<dbReference type="Gene3D" id="3.30.465.10">
    <property type="match status" value="1"/>
</dbReference>
<evidence type="ECO:0000256" key="4">
    <source>
        <dbReference type="ARBA" id="ARBA00022842"/>
    </source>
</evidence>
<evidence type="ECO:0000256" key="7">
    <source>
        <dbReference type="ARBA" id="ARBA00037273"/>
    </source>
</evidence>
<feature type="domain" description="CBS" evidence="11">
    <location>
        <begin position="161"/>
        <end position="218"/>
    </location>
</feature>
<dbReference type="Pfam" id="PF21917">
    <property type="entry name" value="NMB0537_N"/>
    <property type="match status" value="1"/>
</dbReference>
<dbReference type="InterPro" id="IPR036318">
    <property type="entry name" value="FAD-bd_PCMH-like_sf"/>
</dbReference>
<evidence type="ECO:0000313" key="12">
    <source>
        <dbReference type="EMBL" id="RZS54508.1"/>
    </source>
</evidence>
<dbReference type="InterPro" id="IPR000644">
    <property type="entry name" value="CBS_dom"/>
</dbReference>
<feature type="region of interest" description="Disordered" evidence="10">
    <location>
        <begin position="19"/>
        <end position="40"/>
    </location>
</feature>
<dbReference type="EMBL" id="SGWV01000009">
    <property type="protein sequence ID" value="RZS54508.1"/>
    <property type="molecule type" value="Genomic_DNA"/>
</dbReference>
<comment type="function">
    <text evidence="7">Plays a role in the transport of magnesium and cobalt ions.</text>
</comment>
<dbReference type="PANTHER" id="PTHR22777:SF27">
    <property type="entry name" value="MAGNESIUM AND COBALT EFFLUX PROTEIN CORC"/>
    <property type="match status" value="1"/>
</dbReference>
<dbReference type="InterPro" id="IPR044751">
    <property type="entry name" value="Ion_transp-like_CBS"/>
</dbReference>
<dbReference type="GO" id="GO:0050660">
    <property type="term" value="F:flavin adenine dinucleotide binding"/>
    <property type="evidence" value="ECO:0007669"/>
    <property type="project" value="InterPro"/>
</dbReference>
<evidence type="ECO:0000256" key="2">
    <source>
        <dbReference type="ARBA" id="ARBA00022448"/>
    </source>
</evidence>
<accession>A0A4Q7LLL5</accession>
<evidence type="ECO:0000313" key="13">
    <source>
        <dbReference type="Proteomes" id="UP000293433"/>
    </source>
</evidence>
<dbReference type="CDD" id="cd04590">
    <property type="entry name" value="CBS_pair_CorC_HlyC_assoc"/>
    <property type="match status" value="1"/>
</dbReference>
<keyword evidence="2" id="KW-0813">Transport</keyword>
<dbReference type="GO" id="GO:0005886">
    <property type="term" value="C:plasma membrane"/>
    <property type="evidence" value="ECO:0007669"/>
    <property type="project" value="TreeGrafter"/>
</dbReference>
<dbReference type="SUPFAM" id="SSF56176">
    <property type="entry name" value="FAD-binding/transporter-associated domain-like"/>
    <property type="match status" value="1"/>
</dbReference>
<comment type="similarity">
    <text evidence="1">Belongs to the UPF0053 family.</text>
</comment>
<dbReference type="InterPro" id="IPR054115">
    <property type="entry name" value="CorC_N"/>
</dbReference>
<proteinExistence type="inferred from homology"/>
<evidence type="ECO:0000259" key="11">
    <source>
        <dbReference type="PROSITE" id="PS51371"/>
    </source>
</evidence>
<dbReference type="SMART" id="SM01091">
    <property type="entry name" value="CorC_HlyC"/>
    <property type="match status" value="1"/>
</dbReference>
<keyword evidence="5 9" id="KW-0129">CBS domain</keyword>
<dbReference type="InterPro" id="IPR016169">
    <property type="entry name" value="FAD-bd_PCMH_sub2"/>
</dbReference>
<evidence type="ECO:0000256" key="1">
    <source>
        <dbReference type="ARBA" id="ARBA00006337"/>
    </source>
</evidence>
<keyword evidence="4" id="KW-0460">Magnesium</keyword>
<evidence type="ECO:0000256" key="3">
    <source>
        <dbReference type="ARBA" id="ARBA00022737"/>
    </source>
</evidence>
<dbReference type="InterPro" id="IPR046342">
    <property type="entry name" value="CBS_dom_sf"/>
</dbReference>
<protein>
    <recommendedName>
        <fullName evidence="8">Magnesium and cobalt efflux protein CorC</fullName>
    </recommendedName>
</protein>
<name>A0A4Q7LLL5_9BURK</name>
<dbReference type="InterPro" id="IPR005170">
    <property type="entry name" value="Transptr-assoc_dom"/>
</dbReference>
<comment type="caution">
    <text evidence="12">The sequence shown here is derived from an EMBL/GenBank/DDBJ whole genome shotgun (WGS) entry which is preliminary data.</text>
</comment>
<dbReference type="PANTHER" id="PTHR22777">
    <property type="entry name" value="HEMOLYSIN-RELATED"/>
    <property type="match status" value="1"/>
</dbReference>
<dbReference type="AlphaFoldDB" id="A0A4Q7LLL5"/>
<keyword evidence="6" id="KW-0170">Cobalt</keyword>
<evidence type="ECO:0000256" key="5">
    <source>
        <dbReference type="ARBA" id="ARBA00023122"/>
    </source>
</evidence>
<keyword evidence="3" id="KW-0677">Repeat</keyword>
<evidence type="ECO:0000256" key="10">
    <source>
        <dbReference type="SAM" id="MobiDB-lite"/>
    </source>
</evidence>
<dbReference type="Pfam" id="PF00571">
    <property type="entry name" value="CBS"/>
    <property type="match status" value="1"/>
</dbReference>
<evidence type="ECO:0000256" key="8">
    <source>
        <dbReference type="ARBA" id="ARBA00040729"/>
    </source>
</evidence>
<dbReference type="FunFam" id="3.10.580.10:FF:000002">
    <property type="entry name" value="Magnesium/cobalt efflux protein CorC"/>
    <property type="match status" value="1"/>
</dbReference>
<dbReference type="Proteomes" id="UP000293433">
    <property type="component" value="Unassembled WGS sequence"/>
</dbReference>
<reference evidence="12 13" key="1">
    <citation type="submission" date="2019-02" db="EMBL/GenBank/DDBJ databases">
        <title>Genomic Encyclopedia of Type Strains, Phase IV (KMG-IV): sequencing the most valuable type-strain genomes for metagenomic binning, comparative biology and taxonomic classification.</title>
        <authorList>
            <person name="Goeker M."/>
        </authorList>
    </citation>
    <scope>NUCLEOTIDE SEQUENCE [LARGE SCALE GENOMIC DNA]</scope>
    <source>
        <strain evidence="12 13">DSM 10617</strain>
    </source>
</reference>
<dbReference type="SUPFAM" id="SSF54631">
    <property type="entry name" value="CBS-domain pair"/>
    <property type="match status" value="1"/>
</dbReference>
<evidence type="ECO:0000256" key="9">
    <source>
        <dbReference type="PROSITE-ProRule" id="PRU00703"/>
    </source>
</evidence>
<organism evidence="12 13">
    <name type="scientific">Sphaerotilus mobilis</name>
    <dbReference type="NCBI Taxonomy" id="47994"/>
    <lineage>
        <taxon>Bacteria</taxon>
        <taxon>Pseudomonadati</taxon>
        <taxon>Pseudomonadota</taxon>
        <taxon>Betaproteobacteria</taxon>
        <taxon>Burkholderiales</taxon>
        <taxon>Sphaerotilaceae</taxon>
        <taxon>Sphaerotilus</taxon>
    </lineage>
</organism>
<sequence length="315" mass="34863">MARHDHRVFFARLHFRHPAVSEPQPGSRSPRESGRSSPPDRRSLFERVLEFISPGPDSTAELIESLAEAEQRELIDPESRAMLEGVIRMAGLTAGDAMVAAPRMDLLDIASPYDELLANVIDCAHSRFPVYDGERENIIGILLAKDLLKLQRAPELNLRTLLRPAVFVPESKGLNELLRDFRSNRNHLALVVDEFGRVAGLITIEDVLEEIVGEIEDEFDEKDTEAGIYTLADGSQRVAGDADIAAVAETFAVSLPVDAFETIGGLVAHQHGQVPRRGESVDVAGLRFTVMLTRGGAVRWFKVTRVPADERDENR</sequence>
<dbReference type="SMART" id="SM00116">
    <property type="entry name" value="CBS"/>
    <property type="match status" value="2"/>
</dbReference>
<dbReference type="Gene3D" id="3.10.580.10">
    <property type="entry name" value="CBS-domain"/>
    <property type="match status" value="1"/>
</dbReference>
<dbReference type="PROSITE" id="PS51371">
    <property type="entry name" value="CBS"/>
    <property type="match status" value="1"/>
</dbReference>
<dbReference type="Pfam" id="PF03471">
    <property type="entry name" value="CorC_HlyC"/>
    <property type="match status" value="1"/>
</dbReference>
<evidence type="ECO:0000256" key="6">
    <source>
        <dbReference type="ARBA" id="ARBA00023285"/>
    </source>
</evidence>